<dbReference type="AlphaFoldDB" id="A0A165D5E1"/>
<dbReference type="OrthoDB" id="10429609at2759"/>
<protein>
    <submittedName>
        <fullName evidence="1">Uncharacterized protein</fullName>
    </submittedName>
</protein>
<dbReference type="InParanoid" id="A0A165D5E1"/>
<evidence type="ECO:0000313" key="1">
    <source>
        <dbReference type="EMBL" id="KZT52112.1"/>
    </source>
</evidence>
<proteinExistence type="predicted"/>
<organism evidence="1 2">
    <name type="scientific">Calocera cornea HHB12733</name>
    <dbReference type="NCBI Taxonomy" id="1353952"/>
    <lineage>
        <taxon>Eukaryota</taxon>
        <taxon>Fungi</taxon>
        <taxon>Dikarya</taxon>
        <taxon>Basidiomycota</taxon>
        <taxon>Agaricomycotina</taxon>
        <taxon>Dacrymycetes</taxon>
        <taxon>Dacrymycetales</taxon>
        <taxon>Dacrymycetaceae</taxon>
        <taxon>Calocera</taxon>
    </lineage>
</organism>
<reference evidence="1 2" key="1">
    <citation type="journal article" date="2016" name="Mol. Biol. Evol.">
        <title>Comparative Genomics of Early-Diverging Mushroom-Forming Fungi Provides Insights into the Origins of Lignocellulose Decay Capabilities.</title>
        <authorList>
            <person name="Nagy L.G."/>
            <person name="Riley R."/>
            <person name="Tritt A."/>
            <person name="Adam C."/>
            <person name="Daum C."/>
            <person name="Floudas D."/>
            <person name="Sun H."/>
            <person name="Yadav J.S."/>
            <person name="Pangilinan J."/>
            <person name="Larsson K.H."/>
            <person name="Matsuura K."/>
            <person name="Barry K."/>
            <person name="Labutti K."/>
            <person name="Kuo R."/>
            <person name="Ohm R.A."/>
            <person name="Bhattacharya S.S."/>
            <person name="Shirouzu T."/>
            <person name="Yoshinaga Y."/>
            <person name="Martin F.M."/>
            <person name="Grigoriev I.V."/>
            <person name="Hibbett D.S."/>
        </authorList>
    </citation>
    <scope>NUCLEOTIDE SEQUENCE [LARGE SCALE GENOMIC DNA]</scope>
    <source>
        <strain evidence="1 2">HHB12733</strain>
    </source>
</reference>
<gene>
    <name evidence="1" type="ORF">CALCODRAFT_502708</name>
</gene>
<keyword evidence="2" id="KW-1185">Reference proteome</keyword>
<dbReference type="EMBL" id="KV424078">
    <property type="protein sequence ID" value="KZT52112.1"/>
    <property type="molecule type" value="Genomic_DNA"/>
</dbReference>
<evidence type="ECO:0000313" key="2">
    <source>
        <dbReference type="Proteomes" id="UP000076842"/>
    </source>
</evidence>
<name>A0A165D5E1_9BASI</name>
<sequence length="78" mass="8591">MSFGDVSSTDLENLFADMEIMPFGGITRRLQWVASGLSMMTKVDYNIMHTIRRTGSTYSLESHSASKTTPVVLGVSTK</sequence>
<dbReference type="Proteomes" id="UP000076842">
    <property type="component" value="Unassembled WGS sequence"/>
</dbReference>
<accession>A0A165D5E1</accession>